<organism evidence="2 3">
    <name type="scientific">Fulvimarina pelagi HTCC2506</name>
    <dbReference type="NCBI Taxonomy" id="314231"/>
    <lineage>
        <taxon>Bacteria</taxon>
        <taxon>Pseudomonadati</taxon>
        <taxon>Pseudomonadota</taxon>
        <taxon>Alphaproteobacteria</taxon>
        <taxon>Hyphomicrobiales</taxon>
        <taxon>Aurantimonadaceae</taxon>
        <taxon>Fulvimarina</taxon>
    </lineage>
</organism>
<dbReference type="AlphaFoldDB" id="Q0G0W3"/>
<name>Q0G0W3_9HYPH</name>
<comment type="caution">
    <text evidence="2">The sequence shown here is derived from an EMBL/GenBank/DDBJ whole genome shotgun (WGS) entry which is preliminary data.</text>
</comment>
<accession>Q0G0W3</accession>
<dbReference type="HOGENOM" id="CLU_2632914_0_0_5"/>
<sequence length="77" mass="8286">MVWAEPNAKPHARHPRLFQTRPACRRGEASGKAGTVGEASAKIPRGAPEVSRIQTEFGGLASGASPPFFTRRDDETI</sequence>
<reference evidence="2 3" key="1">
    <citation type="journal article" date="2010" name="J. Bacteriol.">
        <title>Genome sequence of Fulvimarina pelagi HTCC2506T, a Mn(II)-oxidizing alphaproteobacterium possessing an aerobic anoxygenic photosynthetic gene cluster and Xanthorhodopsin.</title>
        <authorList>
            <person name="Kang I."/>
            <person name="Oh H.M."/>
            <person name="Lim S.I."/>
            <person name="Ferriera S."/>
            <person name="Giovannoni S.J."/>
            <person name="Cho J.C."/>
        </authorList>
    </citation>
    <scope>NUCLEOTIDE SEQUENCE [LARGE SCALE GENOMIC DNA]</scope>
    <source>
        <strain evidence="2 3">HTCC2506</strain>
    </source>
</reference>
<dbReference type="EMBL" id="AATP01000005">
    <property type="protein sequence ID" value="EAU40876.1"/>
    <property type="molecule type" value="Genomic_DNA"/>
</dbReference>
<gene>
    <name evidence="2" type="ORF">FP2506_18349</name>
</gene>
<evidence type="ECO:0000313" key="2">
    <source>
        <dbReference type="EMBL" id="EAU40876.1"/>
    </source>
</evidence>
<protein>
    <submittedName>
        <fullName evidence="2">Uncharacterized protein</fullName>
    </submittedName>
</protein>
<dbReference type="Proteomes" id="UP000004310">
    <property type="component" value="Unassembled WGS sequence"/>
</dbReference>
<feature type="region of interest" description="Disordered" evidence="1">
    <location>
        <begin position="58"/>
        <end position="77"/>
    </location>
</feature>
<feature type="region of interest" description="Disordered" evidence="1">
    <location>
        <begin position="24"/>
        <end position="48"/>
    </location>
</feature>
<proteinExistence type="predicted"/>
<evidence type="ECO:0000313" key="3">
    <source>
        <dbReference type="Proteomes" id="UP000004310"/>
    </source>
</evidence>
<evidence type="ECO:0000256" key="1">
    <source>
        <dbReference type="SAM" id="MobiDB-lite"/>
    </source>
</evidence>
<keyword evidence="3" id="KW-1185">Reference proteome</keyword>